<evidence type="ECO:0000256" key="8">
    <source>
        <dbReference type="SAM" id="MobiDB-lite"/>
    </source>
</evidence>
<sequence length="116" mass="12427">MSTTTNPETATAYAALILADAEVAITAEKLMVLIRAAGIQDVEPIWASLFAKALEGRDVKELMLEMPALDGENGGEGKKDEGKEGEEGEGVEHEDCCYEGSRDDDSEEDGIMGLFD</sequence>
<dbReference type="GO" id="GO:0030295">
    <property type="term" value="F:protein kinase activator activity"/>
    <property type="evidence" value="ECO:0007669"/>
    <property type="project" value="TreeGrafter"/>
</dbReference>
<evidence type="ECO:0000313" key="11">
    <source>
        <dbReference type="RefSeq" id="XP_033569261.1"/>
    </source>
</evidence>
<dbReference type="AlphaFoldDB" id="A0A6A6Y3D5"/>
<dbReference type="PANTHER" id="PTHR45696:SF10">
    <property type="entry name" value="LARGE RIBOSOMAL SUBUNIT PROTEIN P1"/>
    <property type="match status" value="1"/>
</dbReference>
<feature type="region of interest" description="Disordered" evidence="8">
    <location>
        <begin position="66"/>
        <end position="116"/>
    </location>
</feature>
<evidence type="ECO:0000256" key="2">
    <source>
        <dbReference type="ARBA" id="ARBA00005436"/>
    </source>
</evidence>
<dbReference type="FunFam" id="1.10.10.1410:FF:000001">
    <property type="entry name" value="60S acidic ribosomal protein P1"/>
    <property type="match status" value="1"/>
</dbReference>
<protein>
    <recommendedName>
        <fullName evidence="6">Large ribosomal subunit protein P1</fullName>
    </recommendedName>
    <alternativeName>
        <fullName evidence="7">60S acidic ribosomal protein P1</fullName>
    </alternativeName>
</protein>
<feature type="compositionally biased region" description="Basic and acidic residues" evidence="8">
    <location>
        <begin position="90"/>
        <end position="103"/>
    </location>
</feature>
<organism evidence="9">
    <name type="scientific">Mytilinidion resinicola</name>
    <dbReference type="NCBI Taxonomy" id="574789"/>
    <lineage>
        <taxon>Eukaryota</taxon>
        <taxon>Fungi</taxon>
        <taxon>Dikarya</taxon>
        <taxon>Ascomycota</taxon>
        <taxon>Pezizomycotina</taxon>
        <taxon>Dothideomycetes</taxon>
        <taxon>Pleosporomycetidae</taxon>
        <taxon>Mytilinidiales</taxon>
        <taxon>Mytilinidiaceae</taxon>
        <taxon>Mytilinidion</taxon>
    </lineage>
</organism>
<dbReference type="PANTHER" id="PTHR45696">
    <property type="entry name" value="60S ACIDIC RIBOSOMAL PROTEIN P1"/>
    <property type="match status" value="1"/>
</dbReference>
<keyword evidence="4" id="KW-0689">Ribosomal protein</keyword>
<evidence type="ECO:0000256" key="7">
    <source>
        <dbReference type="ARBA" id="ARBA00042918"/>
    </source>
</evidence>
<dbReference type="GO" id="GO:0002181">
    <property type="term" value="P:cytoplasmic translation"/>
    <property type="evidence" value="ECO:0007669"/>
    <property type="project" value="TreeGrafter"/>
</dbReference>
<dbReference type="Gene3D" id="1.10.10.1410">
    <property type="match status" value="1"/>
</dbReference>
<comment type="similarity">
    <text evidence="2">Belongs to the eukaryotic ribosomal protein P1/P2 family.</text>
</comment>
<evidence type="ECO:0000313" key="9">
    <source>
        <dbReference type="EMBL" id="KAF2802297.1"/>
    </source>
</evidence>
<dbReference type="GeneID" id="54462304"/>
<evidence type="ECO:0000256" key="6">
    <source>
        <dbReference type="ARBA" id="ARBA00041116"/>
    </source>
</evidence>
<reference evidence="11" key="3">
    <citation type="submission" date="2025-04" db="UniProtKB">
        <authorList>
            <consortium name="RefSeq"/>
        </authorList>
    </citation>
    <scope>IDENTIFICATION</scope>
    <source>
        <strain evidence="11">CBS 304.34</strain>
    </source>
</reference>
<gene>
    <name evidence="9 11" type="ORF">BDZ99DRAFT_469056</name>
</gene>
<accession>A0A6A6Y3D5</accession>
<dbReference type="InterPro" id="IPR038716">
    <property type="entry name" value="P1/P2_N_sf"/>
</dbReference>
<dbReference type="CDD" id="cd05831">
    <property type="entry name" value="Ribosomal_P1"/>
    <property type="match status" value="1"/>
</dbReference>
<evidence type="ECO:0000256" key="4">
    <source>
        <dbReference type="ARBA" id="ARBA00022980"/>
    </source>
</evidence>
<comment type="function">
    <text evidence="1">Plays an important role in the elongation step of protein synthesis.</text>
</comment>
<dbReference type="OrthoDB" id="2194681at2759"/>
<evidence type="ECO:0000313" key="10">
    <source>
        <dbReference type="Proteomes" id="UP000504636"/>
    </source>
</evidence>
<evidence type="ECO:0000256" key="5">
    <source>
        <dbReference type="ARBA" id="ARBA00023274"/>
    </source>
</evidence>
<dbReference type="RefSeq" id="XP_033569261.1">
    <property type="nucleotide sequence ID" value="XM_033721411.1"/>
</dbReference>
<keyword evidence="10" id="KW-1185">Reference proteome</keyword>
<dbReference type="GO" id="GO:0022625">
    <property type="term" value="C:cytosolic large ribosomal subunit"/>
    <property type="evidence" value="ECO:0007669"/>
    <property type="project" value="TreeGrafter"/>
</dbReference>
<dbReference type="EMBL" id="MU003724">
    <property type="protein sequence ID" value="KAF2802297.1"/>
    <property type="molecule type" value="Genomic_DNA"/>
</dbReference>
<evidence type="ECO:0000256" key="1">
    <source>
        <dbReference type="ARBA" id="ARBA00003362"/>
    </source>
</evidence>
<proteinExistence type="inferred from homology"/>
<name>A0A6A6Y3D5_9PEZI</name>
<keyword evidence="5" id="KW-0687">Ribonucleoprotein</keyword>
<reference evidence="11" key="2">
    <citation type="submission" date="2020-04" db="EMBL/GenBank/DDBJ databases">
        <authorList>
            <consortium name="NCBI Genome Project"/>
        </authorList>
    </citation>
    <scope>NUCLEOTIDE SEQUENCE</scope>
    <source>
        <strain evidence="11">CBS 304.34</strain>
    </source>
</reference>
<dbReference type="Proteomes" id="UP000504636">
    <property type="component" value="Unplaced"/>
</dbReference>
<dbReference type="GO" id="GO:0043021">
    <property type="term" value="F:ribonucleoprotein complex binding"/>
    <property type="evidence" value="ECO:0007669"/>
    <property type="project" value="TreeGrafter"/>
</dbReference>
<reference evidence="9 11" key="1">
    <citation type="journal article" date="2020" name="Stud. Mycol.">
        <title>101 Dothideomycetes genomes: a test case for predicting lifestyles and emergence of pathogens.</title>
        <authorList>
            <person name="Haridas S."/>
            <person name="Albert R."/>
            <person name="Binder M."/>
            <person name="Bloem J."/>
            <person name="Labutti K."/>
            <person name="Salamov A."/>
            <person name="Andreopoulos B."/>
            <person name="Baker S."/>
            <person name="Barry K."/>
            <person name="Bills G."/>
            <person name="Bluhm B."/>
            <person name="Cannon C."/>
            <person name="Castanera R."/>
            <person name="Culley D."/>
            <person name="Daum C."/>
            <person name="Ezra D."/>
            <person name="Gonzalez J."/>
            <person name="Henrissat B."/>
            <person name="Kuo A."/>
            <person name="Liang C."/>
            <person name="Lipzen A."/>
            <person name="Lutzoni F."/>
            <person name="Magnuson J."/>
            <person name="Mondo S."/>
            <person name="Nolan M."/>
            <person name="Ohm R."/>
            <person name="Pangilinan J."/>
            <person name="Park H.-J."/>
            <person name="Ramirez L."/>
            <person name="Alfaro M."/>
            <person name="Sun H."/>
            <person name="Tritt A."/>
            <person name="Yoshinaga Y."/>
            <person name="Zwiers L.-H."/>
            <person name="Turgeon B."/>
            <person name="Goodwin S."/>
            <person name="Spatafora J."/>
            <person name="Crous P."/>
            <person name="Grigoriev I."/>
        </authorList>
    </citation>
    <scope>NUCLEOTIDE SEQUENCE</scope>
    <source>
        <strain evidence="9 11">CBS 304.34</strain>
    </source>
</reference>
<dbReference type="GO" id="GO:0003735">
    <property type="term" value="F:structural constituent of ribosome"/>
    <property type="evidence" value="ECO:0007669"/>
    <property type="project" value="TreeGrafter"/>
</dbReference>
<comment type="subunit">
    <text evidence="3">P1 and P2 exist as dimers at the large ribosomal subunit.</text>
</comment>
<evidence type="ECO:0000256" key="3">
    <source>
        <dbReference type="ARBA" id="ARBA00011266"/>
    </source>
</evidence>